<evidence type="ECO:0000256" key="1">
    <source>
        <dbReference type="SAM" id="Coils"/>
    </source>
</evidence>
<dbReference type="SUPFAM" id="SSF51261">
    <property type="entry name" value="Duplicated hybrid motif"/>
    <property type="match status" value="1"/>
</dbReference>
<organism evidence="3 4">
    <name type="scientific">Campylobacter hominis (strain ATCC BAA-381 / DSM 21671 / CCUG 45161 / LMG 19568 / NCTC 13146 / CH001A)</name>
    <dbReference type="NCBI Taxonomy" id="360107"/>
    <lineage>
        <taxon>Bacteria</taxon>
        <taxon>Pseudomonadati</taxon>
        <taxon>Campylobacterota</taxon>
        <taxon>Epsilonproteobacteria</taxon>
        <taxon>Campylobacterales</taxon>
        <taxon>Campylobacteraceae</taxon>
        <taxon>Campylobacter</taxon>
    </lineage>
</organism>
<evidence type="ECO:0000313" key="3">
    <source>
        <dbReference type="EMBL" id="ABS51687.1"/>
    </source>
</evidence>
<proteinExistence type="predicted"/>
<accession>A7I2U4</accession>
<name>A7I2U4_CAMHC</name>
<dbReference type="RefSeq" id="WP_012109136.1">
    <property type="nucleotide sequence ID" value="NC_009714.1"/>
</dbReference>
<dbReference type="EMBL" id="CP000776">
    <property type="protein sequence ID" value="ABS51687.1"/>
    <property type="molecule type" value="Genomic_DNA"/>
</dbReference>
<keyword evidence="4" id="KW-1185">Reference proteome</keyword>
<feature type="coiled-coil region" evidence="1">
    <location>
        <begin position="26"/>
        <end position="95"/>
    </location>
</feature>
<keyword evidence="1" id="KW-0175">Coiled coil</keyword>
<feature type="domain" description="M23ase beta-sheet core" evidence="2">
    <location>
        <begin position="342"/>
        <end position="428"/>
    </location>
</feature>
<dbReference type="CDD" id="cd12797">
    <property type="entry name" value="M23_peptidase"/>
    <property type="match status" value="1"/>
</dbReference>
<evidence type="ECO:0000259" key="2">
    <source>
        <dbReference type="Pfam" id="PF01551"/>
    </source>
</evidence>
<dbReference type="OrthoDB" id="5372565at2"/>
<dbReference type="InterPro" id="IPR016047">
    <property type="entry name" value="M23ase_b-sheet_dom"/>
</dbReference>
<dbReference type="STRING" id="360107.CHAB381_1284"/>
<dbReference type="Pfam" id="PF01551">
    <property type="entry name" value="Peptidase_M23"/>
    <property type="match status" value="1"/>
</dbReference>
<sequence length="435" mass="49636">MRILLAILLIFNFAYCAKEKSTKEKIMQTNKNLQVYANQKDELNEKIKKTASEILQEEKSLKKYQNDIDELSSVVSNLKEKYKDSQTELNKLNSQNAAIIGLQKDIEDKIVSLISKELAFDLINTQSEKSLDSIITNEVVDVIGKNASKELAALAKNYETNQNFINEQDKKITSIKSNMQDYNKKKDELNQKQVEQNKKIDNLKKSKDDYITQLEKLNNEQEAMQKTLEELKIIDDKEEKEKAEKLEKERIAKLEKEKERKKALAIKKGQNIETAQEPEIKDARVEKINQKVKQYGSSYQSSRVKKYTGAKTISPLQNPVVKRKFGNYSDPVYNIKIFNESVTLGSKSGDNRVKSVLPGKIVFAKETSVLDRVIIIAHKDGIHTIYAHLSQIAPTIKVGSSVSKGYTIGKISNDLTFEVTQKNYHINPLELISLK</sequence>
<dbReference type="Gene3D" id="2.70.70.10">
    <property type="entry name" value="Glucose Permease (Domain IIA)"/>
    <property type="match status" value="1"/>
</dbReference>
<protein>
    <submittedName>
        <fullName evidence="3">Peptidase, M23/M37 family</fullName>
    </submittedName>
</protein>
<dbReference type="KEGG" id="cha:CHAB381_1284"/>
<dbReference type="HOGENOM" id="CLU_688449_0_0_7"/>
<dbReference type="eggNOG" id="COG0739">
    <property type="taxonomic scope" value="Bacteria"/>
</dbReference>
<evidence type="ECO:0000313" key="4">
    <source>
        <dbReference type="Proteomes" id="UP000002407"/>
    </source>
</evidence>
<gene>
    <name evidence="3" type="ordered locus">CHAB381_1284</name>
</gene>
<dbReference type="Proteomes" id="UP000002407">
    <property type="component" value="Chromosome"/>
</dbReference>
<reference evidence="4" key="1">
    <citation type="submission" date="2007-07" db="EMBL/GenBank/DDBJ databases">
        <title>Complete genome sequence of Campylobacter hominis ATCC BAA-381, a commensal isolated from the human gastrointestinal tract.</title>
        <authorList>
            <person name="Fouts D.E."/>
            <person name="Mongodin E.F."/>
            <person name="Puiu D."/>
            <person name="Sebastian Y."/>
            <person name="Miller W.G."/>
            <person name="Mandrell R.E."/>
            <person name="Nelson K.E."/>
        </authorList>
    </citation>
    <scope>NUCLEOTIDE SEQUENCE [LARGE SCALE GENOMIC DNA]</scope>
    <source>
        <strain evidence="4">ATCC BAA-381 / DSM 21671 / CCUG 45161 / LMG 19568 / NCTC 13146 / CH001A</strain>
    </source>
</reference>
<dbReference type="InterPro" id="IPR011055">
    <property type="entry name" value="Dup_hybrid_motif"/>
</dbReference>
<feature type="coiled-coil region" evidence="1">
    <location>
        <begin position="165"/>
        <end position="264"/>
    </location>
</feature>
<dbReference type="AlphaFoldDB" id="A7I2U4"/>